<evidence type="ECO:0000313" key="2">
    <source>
        <dbReference type="EMBL" id="SCU83944.1"/>
    </source>
</evidence>
<reference evidence="3" key="1">
    <citation type="submission" date="2016-03" db="EMBL/GenBank/DDBJ databases">
        <authorList>
            <person name="Devillers H."/>
        </authorList>
    </citation>
    <scope>NUCLEOTIDE SEQUENCE [LARGE SCALE GENOMIC DNA]</scope>
</reference>
<accession>A0A1G4J2K7</accession>
<sequence length="84" mass="9927">MNSVRDVKQRKVGMGTMTYQPTDDQLSTGSFAERISDFAESIYWMYYIHLPFYLMTSFDAFCLHTFFLAIFTLSLFGFIKYIFL</sequence>
<feature type="transmembrane region" description="Helical" evidence="1">
    <location>
        <begin position="61"/>
        <end position="83"/>
    </location>
</feature>
<dbReference type="OrthoDB" id="4065448at2759"/>
<dbReference type="EMBL" id="LT598466">
    <property type="protein sequence ID" value="SCU83944.1"/>
    <property type="molecule type" value="Genomic_DNA"/>
</dbReference>
<gene>
    <name evidence="2" type="ORF">LAMI_0C05468G</name>
</gene>
<keyword evidence="1" id="KW-0472">Membrane</keyword>
<proteinExistence type="predicted"/>
<dbReference type="STRING" id="1230905.A0A1G4J2K7"/>
<protein>
    <submittedName>
        <fullName evidence="2">LAMI_0C05468g1_1</fullName>
    </submittedName>
</protein>
<evidence type="ECO:0000256" key="1">
    <source>
        <dbReference type="SAM" id="Phobius"/>
    </source>
</evidence>
<dbReference type="AlphaFoldDB" id="A0A1G4J2K7"/>
<keyword evidence="3" id="KW-1185">Reference proteome</keyword>
<organism evidence="2 3">
    <name type="scientific">Lachancea mirantina</name>
    <dbReference type="NCBI Taxonomy" id="1230905"/>
    <lineage>
        <taxon>Eukaryota</taxon>
        <taxon>Fungi</taxon>
        <taxon>Dikarya</taxon>
        <taxon>Ascomycota</taxon>
        <taxon>Saccharomycotina</taxon>
        <taxon>Saccharomycetes</taxon>
        <taxon>Saccharomycetales</taxon>
        <taxon>Saccharomycetaceae</taxon>
        <taxon>Lachancea</taxon>
    </lineage>
</organism>
<dbReference type="Proteomes" id="UP000191024">
    <property type="component" value="Chromosome C"/>
</dbReference>
<keyword evidence="1" id="KW-1133">Transmembrane helix</keyword>
<keyword evidence="1" id="KW-0812">Transmembrane</keyword>
<name>A0A1G4J2K7_9SACH</name>
<evidence type="ECO:0000313" key="3">
    <source>
        <dbReference type="Proteomes" id="UP000191024"/>
    </source>
</evidence>